<feature type="domain" description="Glycosyl hydrolase family 32 C-terminal" evidence="7">
    <location>
        <begin position="306"/>
        <end position="461"/>
    </location>
</feature>
<dbReference type="EMBL" id="BSSQ01000008">
    <property type="protein sequence ID" value="GLX67580.1"/>
    <property type="molecule type" value="Genomic_DNA"/>
</dbReference>
<proteinExistence type="inferred from homology"/>
<evidence type="ECO:0000256" key="5">
    <source>
        <dbReference type="RuleBase" id="RU362110"/>
    </source>
</evidence>
<sequence length="470" mass="53186">MDRYRPRYHFTAPRNWMNDPNGPFQLNGEYHLFYQHNPSKPEWGDIHWGHAVSRDLVNWTHLPYGLAPSHERGEIHCYSGCAVVDGDEVKLFYTSIGEGDRNATTGAEQWMAHSSGRDLRSWHKPDINPVLTLNLHGETYVQDWRDPYVWKETDGWRMILGGIYEGKGVAMIYKSEDLENWSFIGVFHQGEEHIWECPHLFRFEEDKAVLFYSPSGQVRYMTGTINGDKLTDVQMHGTVDFGGMQGYYASTGFVDEAGRRILLGWSPEEARGKDFLVNLDWAGALALPRVVQLKPNGAIAMSPVPEIERLRGSHHMFQQLRVSSTKVDTDLHSTSFECLLEMDRDALGVQAIIVSLFASPCGREHTDVRLDLVSNKVTIDRSSSSLFPDVNKTPVEGNLPQAEGSEPVKLRIFADQSMIEVFVNDETCLTARVYPTLEESNGLALQTSLSEAVISSMQAWEMKAADIREE</sequence>
<reference evidence="8 9" key="1">
    <citation type="submission" date="2023-03" db="EMBL/GenBank/DDBJ databases">
        <title>Draft genome sequence of the bacteria which degrade cell wall of Tricholomamatutake.</title>
        <authorList>
            <person name="Konishi Y."/>
            <person name="Fukuta Y."/>
            <person name="Shirasaka N."/>
        </authorList>
    </citation>
    <scope>NUCLEOTIDE SEQUENCE [LARGE SCALE GENOMIC DNA]</scope>
    <source>
        <strain evidence="9">mu1</strain>
    </source>
</reference>
<evidence type="ECO:0000313" key="9">
    <source>
        <dbReference type="Proteomes" id="UP001157114"/>
    </source>
</evidence>
<dbReference type="Pfam" id="PF08244">
    <property type="entry name" value="Glyco_hydro_32C"/>
    <property type="match status" value="1"/>
</dbReference>
<dbReference type="PANTHER" id="PTHR43101">
    <property type="entry name" value="BETA-FRUCTOSIDASE"/>
    <property type="match status" value="1"/>
</dbReference>
<protein>
    <recommendedName>
        <fullName evidence="2">beta-fructofuranosidase</fullName>
        <ecNumber evidence="2">3.2.1.26</ecNumber>
    </recommendedName>
</protein>
<gene>
    <name evidence="8" type="ORF">MU1_19250</name>
</gene>
<dbReference type="PANTHER" id="PTHR43101:SF1">
    <property type="entry name" value="BETA-FRUCTOSIDASE"/>
    <property type="match status" value="1"/>
</dbReference>
<dbReference type="Proteomes" id="UP001157114">
    <property type="component" value="Unassembled WGS sequence"/>
</dbReference>
<dbReference type="CDD" id="cd08996">
    <property type="entry name" value="GH32_FFase"/>
    <property type="match status" value="1"/>
</dbReference>
<feature type="domain" description="Glycosyl hydrolase family 32 N-terminal" evidence="6">
    <location>
        <begin position="9"/>
        <end position="297"/>
    </location>
</feature>
<name>A0ABQ6GBG0_9BACL</name>
<organism evidence="8 9">
    <name type="scientific">Paenibacillus glycanilyticus</name>
    <dbReference type="NCBI Taxonomy" id="126569"/>
    <lineage>
        <taxon>Bacteria</taxon>
        <taxon>Bacillati</taxon>
        <taxon>Bacillota</taxon>
        <taxon>Bacilli</taxon>
        <taxon>Bacillales</taxon>
        <taxon>Paenibacillaceae</taxon>
        <taxon>Paenibacillus</taxon>
    </lineage>
</organism>
<comment type="similarity">
    <text evidence="1 5">Belongs to the glycosyl hydrolase 32 family.</text>
</comment>
<comment type="caution">
    <text evidence="8">The sequence shown here is derived from an EMBL/GenBank/DDBJ whole genome shotgun (WGS) entry which is preliminary data.</text>
</comment>
<accession>A0ABQ6GBG0</accession>
<dbReference type="InterPro" id="IPR001362">
    <property type="entry name" value="Glyco_hydro_32"/>
</dbReference>
<dbReference type="RefSeq" id="WP_284238335.1">
    <property type="nucleotide sequence ID" value="NZ_BSSQ01000008.1"/>
</dbReference>
<dbReference type="InterPro" id="IPR013320">
    <property type="entry name" value="ConA-like_dom_sf"/>
</dbReference>
<keyword evidence="3 5" id="KW-0378">Hydrolase</keyword>
<dbReference type="Gene3D" id="2.115.10.20">
    <property type="entry name" value="Glycosyl hydrolase domain, family 43"/>
    <property type="match status" value="1"/>
</dbReference>
<evidence type="ECO:0000259" key="6">
    <source>
        <dbReference type="Pfam" id="PF00251"/>
    </source>
</evidence>
<evidence type="ECO:0000256" key="1">
    <source>
        <dbReference type="ARBA" id="ARBA00009902"/>
    </source>
</evidence>
<dbReference type="SUPFAM" id="SSF75005">
    <property type="entry name" value="Arabinanase/levansucrase/invertase"/>
    <property type="match status" value="1"/>
</dbReference>
<dbReference type="SMART" id="SM00640">
    <property type="entry name" value="Glyco_32"/>
    <property type="match status" value="1"/>
</dbReference>
<dbReference type="InterPro" id="IPR013189">
    <property type="entry name" value="Glyco_hydro_32_C"/>
</dbReference>
<evidence type="ECO:0000256" key="4">
    <source>
        <dbReference type="ARBA" id="ARBA00023295"/>
    </source>
</evidence>
<dbReference type="Pfam" id="PF00251">
    <property type="entry name" value="Glyco_hydro_32N"/>
    <property type="match status" value="1"/>
</dbReference>
<dbReference type="InterPro" id="IPR051214">
    <property type="entry name" value="GH32_Enzymes"/>
</dbReference>
<keyword evidence="9" id="KW-1185">Reference proteome</keyword>
<dbReference type="InterPro" id="IPR013148">
    <property type="entry name" value="Glyco_hydro_32_N"/>
</dbReference>
<evidence type="ECO:0000259" key="7">
    <source>
        <dbReference type="Pfam" id="PF08244"/>
    </source>
</evidence>
<keyword evidence="4 5" id="KW-0326">Glycosidase</keyword>
<evidence type="ECO:0000256" key="3">
    <source>
        <dbReference type="ARBA" id="ARBA00022801"/>
    </source>
</evidence>
<dbReference type="EC" id="3.2.1.26" evidence="2"/>
<dbReference type="InterPro" id="IPR023296">
    <property type="entry name" value="Glyco_hydro_beta-prop_sf"/>
</dbReference>
<evidence type="ECO:0000313" key="8">
    <source>
        <dbReference type="EMBL" id="GLX67580.1"/>
    </source>
</evidence>
<dbReference type="Gene3D" id="2.60.120.560">
    <property type="entry name" value="Exo-inulinase, domain 1"/>
    <property type="match status" value="1"/>
</dbReference>
<evidence type="ECO:0000256" key="2">
    <source>
        <dbReference type="ARBA" id="ARBA00012758"/>
    </source>
</evidence>
<dbReference type="SUPFAM" id="SSF49899">
    <property type="entry name" value="Concanavalin A-like lectins/glucanases"/>
    <property type="match status" value="1"/>
</dbReference>
<dbReference type="GO" id="GO:0016787">
    <property type="term" value="F:hydrolase activity"/>
    <property type="evidence" value="ECO:0007669"/>
    <property type="project" value="UniProtKB-KW"/>
</dbReference>